<accession>A0A0C3HKX2</accession>
<evidence type="ECO:0000313" key="1">
    <source>
        <dbReference type="EMBL" id="KIN03670.1"/>
    </source>
</evidence>
<gene>
    <name evidence="1" type="ORF">OIDMADRAFT_17973</name>
</gene>
<protein>
    <submittedName>
        <fullName evidence="1">Uncharacterized protein</fullName>
    </submittedName>
</protein>
<reference evidence="2" key="2">
    <citation type="submission" date="2015-01" db="EMBL/GenBank/DDBJ databases">
        <title>Evolutionary Origins and Diversification of the Mycorrhizal Mutualists.</title>
        <authorList>
            <consortium name="DOE Joint Genome Institute"/>
            <consortium name="Mycorrhizal Genomics Consortium"/>
            <person name="Kohler A."/>
            <person name="Kuo A."/>
            <person name="Nagy L.G."/>
            <person name="Floudas D."/>
            <person name="Copeland A."/>
            <person name="Barry K.W."/>
            <person name="Cichocki N."/>
            <person name="Veneault-Fourrey C."/>
            <person name="LaButti K."/>
            <person name="Lindquist E.A."/>
            <person name="Lipzen A."/>
            <person name="Lundell T."/>
            <person name="Morin E."/>
            <person name="Murat C."/>
            <person name="Riley R."/>
            <person name="Ohm R."/>
            <person name="Sun H."/>
            <person name="Tunlid A."/>
            <person name="Henrissat B."/>
            <person name="Grigoriev I.V."/>
            <person name="Hibbett D.S."/>
            <person name="Martin F."/>
        </authorList>
    </citation>
    <scope>NUCLEOTIDE SEQUENCE [LARGE SCALE GENOMIC DNA]</scope>
    <source>
        <strain evidence="2">Zn</strain>
    </source>
</reference>
<dbReference type="EMBL" id="KN832873">
    <property type="protein sequence ID" value="KIN03670.1"/>
    <property type="molecule type" value="Genomic_DNA"/>
</dbReference>
<proteinExistence type="predicted"/>
<evidence type="ECO:0000313" key="2">
    <source>
        <dbReference type="Proteomes" id="UP000054321"/>
    </source>
</evidence>
<keyword evidence="2" id="KW-1185">Reference proteome</keyword>
<organism evidence="1 2">
    <name type="scientific">Oidiodendron maius (strain Zn)</name>
    <dbReference type="NCBI Taxonomy" id="913774"/>
    <lineage>
        <taxon>Eukaryota</taxon>
        <taxon>Fungi</taxon>
        <taxon>Dikarya</taxon>
        <taxon>Ascomycota</taxon>
        <taxon>Pezizomycotina</taxon>
        <taxon>Leotiomycetes</taxon>
        <taxon>Leotiomycetes incertae sedis</taxon>
        <taxon>Myxotrichaceae</taxon>
        <taxon>Oidiodendron</taxon>
    </lineage>
</organism>
<name>A0A0C3HKX2_OIDMZ</name>
<dbReference type="InParanoid" id="A0A0C3HKX2"/>
<dbReference type="HOGENOM" id="CLU_1998003_0_0_1"/>
<sequence>MVINIDYLTPKFSIVNSNRNYLTTPQSKYLWHKLDILFSLLYSFLYAESFEHSNGLLPVSRRTRLSRPVINSPVAFVPLLANILRVLTTTPRSLGALCLNPITLRQMVRDINLAPKLSTPSISSI</sequence>
<feature type="non-terminal residue" evidence="1">
    <location>
        <position position="125"/>
    </location>
</feature>
<dbReference type="Proteomes" id="UP000054321">
    <property type="component" value="Unassembled WGS sequence"/>
</dbReference>
<dbReference type="AlphaFoldDB" id="A0A0C3HKX2"/>
<reference evidence="1 2" key="1">
    <citation type="submission" date="2014-04" db="EMBL/GenBank/DDBJ databases">
        <authorList>
            <consortium name="DOE Joint Genome Institute"/>
            <person name="Kuo A."/>
            <person name="Martino E."/>
            <person name="Perotto S."/>
            <person name="Kohler A."/>
            <person name="Nagy L.G."/>
            <person name="Floudas D."/>
            <person name="Copeland A."/>
            <person name="Barry K.W."/>
            <person name="Cichocki N."/>
            <person name="Veneault-Fourrey C."/>
            <person name="LaButti K."/>
            <person name="Lindquist E.A."/>
            <person name="Lipzen A."/>
            <person name="Lundell T."/>
            <person name="Morin E."/>
            <person name="Murat C."/>
            <person name="Sun H."/>
            <person name="Tunlid A."/>
            <person name="Henrissat B."/>
            <person name="Grigoriev I.V."/>
            <person name="Hibbett D.S."/>
            <person name="Martin F."/>
            <person name="Nordberg H.P."/>
            <person name="Cantor M.N."/>
            <person name="Hua S.X."/>
        </authorList>
    </citation>
    <scope>NUCLEOTIDE SEQUENCE [LARGE SCALE GENOMIC DNA]</scope>
    <source>
        <strain evidence="1 2">Zn</strain>
    </source>
</reference>